<dbReference type="PANTHER" id="PTHR12318:SF0">
    <property type="entry name" value="ACYL-COENZYME A DIPHOSPHATASE NUDT19"/>
    <property type="match status" value="1"/>
</dbReference>
<feature type="domain" description="Nudix hydrolase" evidence="17">
    <location>
        <begin position="979"/>
        <end position="1201"/>
    </location>
</feature>
<protein>
    <recommendedName>
        <fullName evidence="14 15">Structure-specific endonuclease subunit SLX4</fullName>
    </recommendedName>
</protein>
<evidence type="ECO:0000256" key="13">
    <source>
        <dbReference type="ARBA" id="ARBA00023242"/>
    </source>
</evidence>
<dbReference type="GO" id="GO:0005739">
    <property type="term" value="C:mitochondrion"/>
    <property type="evidence" value="ECO:0007669"/>
    <property type="project" value="TreeGrafter"/>
</dbReference>
<feature type="region of interest" description="Disordered" evidence="16">
    <location>
        <begin position="83"/>
        <end position="232"/>
    </location>
</feature>
<accession>E9E6J1</accession>
<sequence>MVPTSSPDLPTVQDMLSQKQKRPAIRGGTESVPIPNDADSTFTSARDLWQAARRAEVNQLSPSTSPKKVIMVDDIDTPVCALEHAPEEESPLRKSYVPKGSANPSSPGIFELVDEEVPSRQPWKKYKPKTPGKYASPRGASVEKESPYLVSNQMTSERRSRETTPSQDPPILEQIETTKCNAEEPLLLEPAMIRRKDWTPPTEKSTVILDSDTSPSQDDLHATDENDPANSFGNIVSAYMCANATTQEIAAHQSDTSSVQKMKPAFPEAESTDDLLTTRKSVTRPKAMRKKARTITGLATAAYRHPGQVEPTDGVRDVSPLTKPKPLSKTSKNTKPRKGPSKAKKKQKPPKPVLFSPETALRQVAKQDFVFGTSSQLATEQSPTFLRDLHLTMKNSNQLDYVDFTTPLNSDAIEPPEGRSRLWDAAARDADGDLFDVEVVNLTEASPQFPKTPGSVDPFGYFKGDDEPPPSHTSGSTISSDNGNESVADLSDIFPTAGSRATYTATNSSNALSGMGPSVQLTGKLSVTLEVTSSPELVSKESTAPRAANHHSQPTFEHFTDAQLSKEISRYGFKPVKRRSAMIALLNQCWQQTGDASQGIRMLSTAAVISPTKRPRGRPRKDSVEDSRTQEPPPSAQAPETPKKPRGRPRKDSQTTPGKQAVSKRTTTPTRKRTAGSNATPKKAKAVKVIEIPDSESELADTLDSSPHSSPSSTFSSPRQVDLAMSIDNDTELSLTMTPTDVQACLFTHITKAVTTAPRTTDPANPSWHEKILLYDPIVLEDLASWLNSGQLSRVGYDEEVNPVELKKWCESKSICCLWKLHVPQLLVPPVFSATAVVSAAGVPVPRFPLFARQAWIFGAPFWFAWSKPPPPSTDQQPQTFGYLGTHPKRTSAQLRSPAILVPLISDALTRLHQVSMAWLLHPMWRRLAAHHTIPSHSIPFTRGIAILSTSSPLAHKPSLLLTMASQMRDASSKADVQEPRPSSSVLLLSPTNEILLLHRVKTSTSFASAHVFPGGNLDPFHDADDGDIPGPESAERHRDGPAYRMGAIRETFEETGILLATKNGALVSLSAEQRDEARKNVHGNKVKFGDFLKSIGAVADTGLSPATGRRFPVQKMLTREIAAGLIPFTRWITPTHVPKRFTTQMYLYLLPISKRSVPSEILLPTPDGGVEHTAAQFAPPQSWLDKAAEGSIILFPPQVYLMKMLTRFLTGSTSALEEGPLHYTAQRKKLVLFLRRRVTAETDRGKQHPTATISWADKVMSPYHLLSREEDNRVVLALDKPGPELEGSDRGGDWERVALVKFGRGGPSEVEIRMREEVLAEQRAKPDARL</sequence>
<evidence type="ECO:0000313" key="19">
    <source>
        <dbReference type="Proteomes" id="UP000002499"/>
    </source>
</evidence>
<evidence type="ECO:0000256" key="3">
    <source>
        <dbReference type="ARBA" id="ARBA00004123"/>
    </source>
</evidence>
<dbReference type="EMBL" id="GL698511">
    <property type="protein sequence ID" value="EFY88437.1"/>
    <property type="molecule type" value="Genomic_DNA"/>
</dbReference>
<evidence type="ECO:0000256" key="4">
    <source>
        <dbReference type="ARBA" id="ARBA00006661"/>
    </source>
</evidence>
<dbReference type="GeneID" id="19249800"/>
<dbReference type="InterPro" id="IPR027784">
    <property type="entry name" value="Slx4_ascomycetes"/>
</dbReference>
<dbReference type="OMA" id="SICCLWK"/>
<evidence type="ECO:0000256" key="6">
    <source>
        <dbReference type="ARBA" id="ARBA00022723"/>
    </source>
</evidence>
<feature type="compositionally biased region" description="Basic and acidic residues" evidence="16">
    <location>
        <begin position="620"/>
        <end position="629"/>
    </location>
</feature>
<dbReference type="KEGG" id="maw:19249800"/>
<feature type="compositionally biased region" description="Polar residues" evidence="16">
    <location>
        <begin position="1"/>
        <end position="18"/>
    </location>
</feature>
<dbReference type="PANTHER" id="PTHR12318">
    <property type="entry name" value="TESTOSTERONE-REGULATED PROTEIN RP2"/>
    <property type="match status" value="1"/>
</dbReference>
<dbReference type="CDD" id="cd22999">
    <property type="entry name" value="SAP_SLX4"/>
    <property type="match status" value="1"/>
</dbReference>
<feature type="compositionally biased region" description="Low complexity" evidence="16">
    <location>
        <begin position="705"/>
        <end position="718"/>
    </location>
</feature>
<comment type="function">
    <text evidence="15">Regulatory subunit of the SLX1-SLX4 structure-specific endonuclease that resolves DNA secondary structures generated during DNA repair and recombination. Has endonuclease activity towards branched DNA substrates, introducing single-strand cuts in duplex DNA close to junctions with ss-DNA.</text>
</comment>
<comment type="subunit">
    <text evidence="15">Forms a heterodimer with SLX1.</text>
</comment>
<evidence type="ECO:0000259" key="17">
    <source>
        <dbReference type="PROSITE" id="PS51462"/>
    </source>
</evidence>
<dbReference type="HOGENOM" id="CLU_005957_0_0_1"/>
<feature type="region of interest" description="Disordered" evidence="16">
    <location>
        <begin position="446"/>
        <end position="490"/>
    </location>
</feature>
<feature type="compositionally biased region" description="Polar residues" evidence="16">
    <location>
        <begin position="472"/>
        <end position="485"/>
    </location>
</feature>
<name>E9E6J1_METAQ</name>
<feature type="region of interest" description="Disordered" evidence="16">
    <location>
        <begin position="606"/>
        <end position="720"/>
    </location>
</feature>
<evidence type="ECO:0000256" key="15">
    <source>
        <dbReference type="HAMAP-Rule" id="MF_03110"/>
    </source>
</evidence>
<organism evidence="19">
    <name type="scientific">Metarhizium acridum (strain CQMa 102)</name>
    <dbReference type="NCBI Taxonomy" id="655827"/>
    <lineage>
        <taxon>Eukaryota</taxon>
        <taxon>Fungi</taxon>
        <taxon>Dikarya</taxon>
        <taxon>Ascomycota</taxon>
        <taxon>Pezizomycotina</taxon>
        <taxon>Sordariomycetes</taxon>
        <taxon>Hypocreomycetidae</taxon>
        <taxon>Hypocreales</taxon>
        <taxon>Clavicipitaceae</taxon>
        <taxon>Metarhizium</taxon>
    </lineage>
</organism>
<evidence type="ECO:0000256" key="11">
    <source>
        <dbReference type="ARBA" id="ARBA00023204"/>
    </source>
</evidence>
<dbReference type="Gene3D" id="3.90.79.10">
    <property type="entry name" value="Nucleoside Triphosphate Pyrophosphohydrolase"/>
    <property type="match status" value="1"/>
</dbReference>
<dbReference type="Pfam" id="PF09494">
    <property type="entry name" value="Slx4"/>
    <property type="match status" value="1"/>
</dbReference>
<keyword evidence="7 15" id="KW-0227">DNA damage</keyword>
<dbReference type="GO" id="GO:0017108">
    <property type="term" value="F:5'-flap endonuclease activity"/>
    <property type="evidence" value="ECO:0007669"/>
    <property type="project" value="InterPro"/>
</dbReference>
<dbReference type="GO" id="GO:0046872">
    <property type="term" value="F:metal ion binding"/>
    <property type="evidence" value="ECO:0007669"/>
    <property type="project" value="UniProtKB-KW"/>
</dbReference>
<evidence type="ECO:0000313" key="18">
    <source>
        <dbReference type="EMBL" id="EFY88437.1"/>
    </source>
</evidence>
<dbReference type="CDD" id="cd18870">
    <property type="entry name" value="NUDIX_AcylCoAdiphos_Nudt19"/>
    <property type="match status" value="1"/>
</dbReference>
<keyword evidence="19" id="KW-1185">Reference proteome</keyword>
<evidence type="ECO:0000256" key="16">
    <source>
        <dbReference type="SAM" id="MobiDB-lite"/>
    </source>
</evidence>
<comment type="cofactor">
    <cofactor evidence="1">
        <name>Mn(2+)</name>
        <dbReference type="ChEBI" id="CHEBI:29035"/>
    </cofactor>
</comment>
<keyword evidence="5 15" id="KW-0597">Phosphoprotein</keyword>
<dbReference type="InterPro" id="IPR018574">
    <property type="entry name" value="Structure-sp_endonuc_su_Slx4"/>
</dbReference>
<dbReference type="eggNOG" id="KOG3904">
    <property type="taxonomic scope" value="Eukaryota"/>
</dbReference>
<dbReference type="GO" id="GO:0006310">
    <property type="term" value="P:DNA recombination"/>
    <property type="evidence" value="ECO:0007669"/>
    <property type="project" value="UniProtKB-UniRule"/>
</dbReference>
<dbReference type="HAMAP" id="MF_03110">
    <property type="entry name" value="Endonuc_su_Slx4"/>
    <property type="match status" value="1"/>
</dbReference>
<gene>
    <name evidence="15" type="primary">SLX4</name>
    <name evidence="18" type="ORF">MAC_05489</name>
</gene>
<dbReference type="PRINTS" id="PR00929">
    <property type="entry name" value="ATHOOK"/>
</dbReference>
<dbReference type="GO" id="GO:0006281">
    <property type="term" value="P:DNA repair"/>
    <property type="evidence" value="ECO:0007669"/>
    <property type="project" value="UniProtKB-UniRule"/>
</dbReference>
<dbReference type="STRING" id="655827.E9E6J1"/>
<comment type="PTM">
    <text evidence="15">Phosphorylated in response to DNA damage.</text>
</comment>
<keyword evidence="8 18" id="KW-0378">Hydrolase</keyword>
<dbReference type="SMART" id="SM00384">
    <property type="entry name" value="AT_hook"/>
    <property type="match status" value="2"/>
</dbReference>
<dbReference type="InterPro" id="IPR000086">
    <property type="entry name" value="NUDIX_hydrolase_dom"/>
</dbReference>
<reference evidence="18 19" key="1">
    <citation type="journal article" date="2011" name="PLoS Genet.">
        <title>Genome sequencing and comparative transcriptomics of the model entomopathogenic fungi Metarhizium anisopliae and M. acridum.</title>
        <authorList>
            <person name="Gao Q."/>
            <person name="Jin K."/>
            <person name="Ying S.H."/>
            <person name="Zhang Y."/>
            <person name="Xiao G."/>
            <person name="Shang Y."/>
            <person name="Duan Z."/>
            <person name="Hu X."/>
            <person name="Xie X.Q."/>
            <person name="Zhou G."/>
            <person name="Peng G."/>
            <person name="Luo Z."/>
            <person name="Huang W."/>
            <person name="Wang B."/>
            <person name="Fang W."/>
            <person name="Wang S."/>
            <person name="Zhong Y."/>
            <person name="Ma L.J."/>
            <person name="St Leger R.J."/>
            <person name="Zhao G.P."/>
            <person name="Pei Y."/>
            <person name="Feng M.G."/>
            <person name="Xia Y."/>
            <person name="Wang C."/>
        </authorList>
    </citation>
    <scope>NUCLEOTIDE SEQUENCE [LARGE SCALE GENOMIC DNA]</scope>
    <source>
        <strain evidence="18 19">CQMa 102</strain>
    </source>
</reference>
<evidence type="ECO:0000256" key="2">
    <source>
        <dbReference type="ARBA" id="ARBA00001946"/>
    </source>
</evidence>
<dbReference type="PROSITE" id="PS51462">
    <property type="entry name" value="NUDIX"/>
    <property type="match status" value="1"/>
</dbReference>
<dbReference type="Pfam" id="PF02178">
    <property type="entry name" value="AT_hook"/>
    <property type="match status" value="2"/>
</dbReference>
<dbReference type="InterPro" id="IPR039121">
    <property type="entry name" value="NUDT19"/>
</dbReference>
<dbReference type="OrthoDB" id="5349119at2759"/>
<dbReference type="GO" id="GO:0006260">
    <property type="term" value="P:DNA replication"/>
    <property type="evidence" value="ECO:0007669"/>
    <property type="project" value="InterPro"/>
</dbReference>
<keyword evidence="11 15" id="KW-0234">DNA repair</keyword>
<dbReference type="GO" id="GO:0033557">
    <property type="term" value="C:Slx1-Slx4 complex"/>
    <property type="evidence" value="ECO:0007669"/>
    <property type="project" value="UniProtKB-UniRule"/>
</dbReference>
<dbReference type="InterPro" id="IPR015797">
    <property type="entry name" value="NUDIX_hydrolase-like_dom_sf"/>
</dbReference>
<keyword evidence="6" id="KW-0479">Metal-binding</keyword>
<keyword evidence="10 15" id="KW-0233">DNA recombination</keyword>
<evidence type="ECO:0000256" key="7">
    <source>
        <dbReference type="ARBA" id="ARBA00022763"/>
    </source>
</evidence>
<comment type="similarity">
    <text evidence="4 15">Belongs to the SLX4 family.</text>
</comment>
<dbReference type="Proteomes" id="UP000002499">
    <property type="component" value="Unassembled WGS sequence"/>
</dbReference>
<evidence type="ECO:0000256" key="9">
    <source>
        <dbReference type="ARBA" id="ARBA00022842"/>
    </source>
</evidence>
<feature type="region of interest" description="Disordered" evidence="16">
    <location>
        <begin position="1"/>
        <end position="41"/>
    </location>
</feature>
<feature type="region of interest" description="Disordered" evidence="16">
    <location>
        <begin position="265"/>
        <end position="355"/>
    </location>
</feature>
<keyword evidence="12" id="KW-0464">Manganese</keyword>
<dbReference type="GO" id="GO:0003677">
    <property type="term" value="F:DNA binding"/>
    <property type="evidence" value="ECO:0007669"/>
    <property type="project" value="InterPro"/>
</dbReference>
<evidence type="ECO:0000256" key="5">
    <source>
        <dbReference type="ARBA" id="ARBA00022553"/>
    </source>
</evidence>
<feature type="compositionally biased region" description="Basic residues" evidence="16">
    <location>
        <begin position="281"/>
        <end position="293"/>
    </location>
</feature>
<comment type="subcellular location">
    <subcellularLocation>
        <location evidence="3 15">Nucleus</location>
    </subcellularLocation>
</comment>
<keyword evidence="9" id="KW-0460">Magnesium</keyword>
<evidence type="ECO:0000256" key="12">
    <source>
        <dbReference type="ARBA" id="ARBA00023211"/>
    </source>
</evidence>
<dbReference type="InterPro" id="IPR017956">
    <property type="entry name" value="AT_hook_DNA-bd_motif"/>
</dbReference>
<proteinExistence type="inferred from homology"/>
<feature type="compositionally biased region" description="Basic residues" evidence="16">
    <location>
        <begin position="332"/>
        <end position="349"/>
    </location>
</feature>
<dbReference type="InParanoid" id="E9E6J1"/>
<evidence type="ECO:0000256" key="8">
    <source>
        <dbReference type="ARBA" id="ARBA00022801"/>
    </source>
</evidence>
<evidence type="ECO:0000256" key="14">
    <source>
        <dbReference type="ARBA" id="ARBA00029496"/>
    </source>
</evidence>
<comment type="cofactor">
    <cofactor evidence="2">
        <name>Mg(2+)</name>
        <dbReference type="ChEBI" id="CHEBI:18420"/>
    </cofactor>
</comment>
<feature type="region of interest" description="Disordered" evidence="16">
    <location>
        <begin position="536"/>
        <end position="558"/>
    </location>
</feature>
<keyword evidence="13 15" id="KW-0539">Nucleus</keyword>
<evidence type="ECO:0000256" key="1">
    <source>
        <dbReference type="ARBA" id="ARBA00001936"/>
    </source>
</evidence>
<dbReference type="GO" id="GO:0016818">
    <property type="term" value="F:hydrolase activity, acting on acid anhydrides, in phosphorus-containing anhydrides"/>
    <property type="evidence" value="ECO:0007669"/>
    <property type="project" value="InterPro"/>
</dbReference>
<evidence type="ECO:0000256" key="10">
    <source>
        <dbReference type="ARBA" id="ARBA00023172"/>
    </source>
</evidence>
<dbReference type="SUPFAM" id="SSF55811">
    <property type="entry name" value="Nudix"/>
    <property type="match status" value="1"/>
</dbReference>